<gene>
    <name evidence="7" type="ORF">HNR61_005301</name>
</gene>
<keyword evidence="3" id="KW-0326">Glycosidase</keyword>
<dbReference type="AlphaFoldDB" id="A0A7W3LSU9"/>
<comment type="caution">
    <text evidence="7">The sequence shown here is derived from an EMBL/GenBank/DDBJ whole genome shotgun (WGS) entry which is preliminary data.</text>
</comment>
<feature type="compositionally biased region" description="Basic and acidic residues" evidence="4">
    <location>
        <begin position="68"/>
        <end position="81"/>
    </location>
</feature>
<feature type="domain" description="Glycosyl hydrolases family 39 N-terminal catalytic" evidence="6">
    <location>
        <begin position="147"/>
        <end position="269"/>
    </location>
</feature>
<dbReference type="SUPFAM" id="SSF51445">
    <property type="entry name" value="(Trans)glycosidases"/>
    <property type="match status" value="1"/>
</dbReference>
<evidence type="ECO:0000256" key="4">
    <source>
        <dbReference type="SAM" id="MobiDB-lite"/>
    </source>
</evidence>
<dbReference type="InterPro" id="IPR051923">
    <property type="entry name" value="Glycosyl_Hydrolase_39"/>
</dbReference>
<dbReference type="PANTHER" id="PTHR12631">
    <property type="entry name" value="ALPHA-L-IDURONIDASE"/>
    <property type="match status" value="1"/>
</dbReference>
<dbReference type="EMBL" id="JACJIA010000007">
    <property type="protein sequence ID" value="MBA8953648.1"/>
    <property type="molecule type" value="Genomic_DNA"/>
</dbReference>
<sequence>MEHERSTDDTGEIPLPPRPGSGGTRPPRGPRRWRPDLLAALVAALLIATPAAVLVAGRSGGDAAPGRAAERAGDRADERAGTRGPVVGGGGATAAWPSWGLTHTQHTLPLNSAASRQRAATARQPVAQVQSLMGWGATNPEPSPGRHDFTTLDRRVELIRATKGTPVLTLCCAPDWMKGGTAGRTDWTRLEKAPDPAHYDDFANLAATVARRYPDVRHYLVWNEFKGFWDPARNTWDAAAYTALYNKVYTALKKVNPQIRVGGPYIPMDSTPPGQGPPSEVSGPWGAVDPRVLDATRYWLKNRAGADFLVVDGASLPGKTGRPGQVPARVNEVDALAKFSAVTRWLREQSGDRLPVWWAEWYVQPRGVTWSDERLGAVQTAAMMEFARGGASAAFYWSPQVATSAECLGCLWSGTSAGNRGTPTLTMLQNFTRWFPPGTPLLAMASSNPAIRVLAQPRQMVAVNTTGRAAHTLLNGKALELGPYESRWIPL</sequence>
<dbReference type="InterPro" id="IPR017853">
    <property type="entry name" value="GH"/>
</dbReference>
<dbReference type="PANTHER" id="PTHR12631:SF10">
    <property type="entry name" value="BETA-XYLOSIDASE-LIKE PROTEIN-RELATED"/>
    <property type="match status" value="1"/>
</dbReference>
<dbReference type="Gene3D" id="3.20.20.80">
    <property type="entry name" value="Glycosidases"/>
    <property type="match status" value="1"/>
</dbReference>
<feature type="region of interest" description="Disordered" evidence="4">
    <location>
        <begin position="1"/>
        <end position="32"/>
    </location>
</feature>
<dbReference type="InterPro" id="IPR049166">
    <property type="entry name" value="GH39_cat"/>
</dbReference>
<feature type="compositionally biased region" description="Low complexity" evidence="4">
    <location>
        <begin position="58"/>
        <end position="67"/>
    </location>
</feature>
<reference evidence="7 8" key="1">
    <citation type="submission" date="2020-08" db="EMBL/GenBank/DDBJ databases">
        <title>Genomic Encyclopedia of Type Strains, Phase IV (KMG-IV): sequencing the most valuable type-strain genomes for metagenomic binning, comparative biology and taxonomic classification.</title>
        <authorList>
            <person name="Goeker M."/>
        </authorList>
    </citation>
    <scope>NUCLEOTIDE SEQUENCE [LARGE SCALE GENOMIC DNA]</scope>
    <source>
        <strain evidence="7 8">DSM 44197</strain>
    </source>
</reference>
<evidence type="ECO:0000256" key="1">
    <source>
        <dbReference type="ARBA" id="ARBA00008875"/>
    </source>
</evidence>
<feature type="transmembrane region" description="Helical" evidence="5">
    <location>
        <begin position="37"/>
        <end position="57"/>
    </location>
</feature>
<evidence type="ECO:0000256" key="5">
    <source>
        <dbReference type="SAM" id="Phobius"/>
    </source>
</evidence>
<accession>A0A7W3LSU9</accession>
<evidence type="ECO:0000256" key="3">
    <source>
        <dbReference type="ARBA" id="ARBA00023295"/>
    </source>
</evidence>
<evidence type="ECO:0000313" key="7">
    <source>
        <dbReference type="EMBL" id="MBA8953648.1"/>
    </source>
</evidence>
<evidence type="ECO:0000313" key="8">
    <source>
        <dbReference type="Proteomes" id="UP000572680"/>
    </source>
</evidence>
<dbReference type="GO" id="GO:0004553">
    <property type="term" value="F:hydrolase activity, hydrolyzing O-glycosyl compounds"/>
    <property type="evidence" value="ECO:0007669"/>
    <property type="project" value="TreeGrafter"/>
</dbReference>
<keyword evidence="5" id="KW-0472">Membrane</keyword>
<keyword evidence="8" id="KW-1185">Reference proteome</keyword>
<organism evidence="7 8">
    <name type="scientific">Actinomadura namibiensis</name>
    <dbReference type="NCBI Taxonomy" id="182080"/>
    <lineage>
        <taxon>Bacteria</taxon>
        <taxon>Bacillati</taxon>
        <taxon>Actinomycetota</taxon>
        <taxon>Actinomycetes</taxon>
        <taxon>Streptosporangiales</taxon>
        <taxon>Thermomonosporaceae</taxon>
        <taxon>Actinomadura</taxon>
    </lineage>
</organism>
<protein>
    <recommendedName>
        <fullName evidence="6">Glycosyl hydrolases family 39 N-terminal catalytic domain-containing protein</fullName>
    </recommendedName>
</protein>
<keyword evidence="5" id="KW-1133">Transmembrane helix</keyword>
<keyword evidence="2" id="KW-0378">Hydrolase</keyword>
<comment type="similarity">
    <text evidence="1">Belongs to the glycosyl hydrolase 39 family.</text>
</comment>
<name>A0A7W3LSU9_ACTNM</name>
<feature type="region of interest" description="Disordered" evidence="4">
    <location>
        <begin position="58"/>
        <end position="89"/>
    </location>
</feature>
<proteinExistence type="inferred from homology"/>
<dbReference type="Pfam" id="PF01229">
    <property type="entry name" value="Glyco_hydro_39"/>
    <property type="match status" value="1"/>
</dbReference>
<dbReference type="Proteomes" id="UP000572680">
    <property type="component" value="Unassembled WGS sequence"/>
</dbReference>
<evidence type="ECO:0000256" key="2">
    <source>
        <dbReference type="ARBA" id="ARBA00022801"/>
    </source>
</evidence>
<evidence type="ECO:0000259" key="6">
    <source>
        <dbReference type="Pfam" id="PF01229"/>
    </source>
</evidence>
<dbReference type="RefSeq" id="WP_182845818.1">
    <property type="nucleotide sequence ID" value="NZ_JACJIA010000007.1"/>
</dbReference>
<keyword evidence="5" id="KW-0812">Transmembrane</keyword>